<protein>
    <submittedName>
        <fullName evidence="1">Uncharacterized protein</fullName>
    </submittedName>
</protein>
<dbReference type="EMBL" id="WHVB01000043">
    <property type="protein sequence ID" value="KAF8466095.1"/>
    <property type="molecule type" value="Genomic_DNA"/>
</dbReference>
<evidence type="ECO:0000313" key="1">
    <source>
        <dbReference type="EMBL" id="KAF8466095.1"/>
    </source>
</evidence>
<evidence type="ECO:0000313" key="2">
    <source>
        <dbReference type="Proteomes" id="UP000759537"/>
    </source>
</evidence>
<gene>
    <name evidence="1" type="ORF">DFH94DRAFT_848520</name>
</gene>
<reference evidence="1" key="2">
    <citation type="journal article" date="2020" name="Nat. Commun.">
        <title>Large-scale genome sequencing of mycorrhizal fungi provides insights into the early evolution of symbiotic traits.</title>
        <authorList>
            <person name="Miyauchi S."/>
            <person name="Kiss E."/>
            <person name="Kuo A."/>
            <person name="Drula E."/>
            <person name="Kohler A."/>
            <person name="Sanchez-Garcia M."/>
            <person name="Morin E."/>
            <person name="Andreopoulos B."/>
            <person name="Barry K.W."/>
            <person name="Bonito G."/>
            <person name="Buee M."/>
            <person name="Carver A."/>
            <person name="Chen C."/>
            <person name="Cichocki N."/>
            <person name="Clum A."/>
            <person name="Culley D."/>
            <person name="Crous P.W."/>
            <person name="Fauchery L."/>
            <person name="Girlanda M."/>
            <person name="Hayes R.D."/>
            <person name="Keri Z."/>
            <person name="LaButti K."/>
            <person name="Lipzen A."/>
            <person name="Lombard V."/>
            <person name="Magnuson J."/>
            <person name="Maillard F."/>
            <person name="Murat C."/>
            <person name="Nolan M."/>
            <person name="Ohm R.A."/>
            <person name="Pangilinan J."/>
            <person name="Pereira M.F."/>
            <person name="Perotto S."/>
            <person name="Peter M."/>
            <person name="Pfister S."/>
            <person name="Riley R."/>
            <person name="Sitrit Y."/>
            <person name="Stielow J.B."/>
            <person name="Szollosi G."/>
            <person name="Zifcakova L."/>
            <person name="Stursova M."/>
            <person name="Spatafora J.W."/>
            <person name="Tedersoo L."/>
            <person name="Vaario L.M."/>
            <person name="Yamada A."/>
            <person name="Yan M."/>
            <person name="Wang P."/>
            <person name="Xu J."/>
            <person name="Bruns T."/>
            <person name="Baldrian P."/>
            <person name="Vilgalys R."/>
            <person name="Dunand C."/>
            <person name="Henrissat B."/>
            <person name="Grigoriev I.V."/>
            <person name="Hibbett D."/>
            <person name="Nagy L.G."/>
            <person name="Martin F.M."/>
        </authorList>
    </citation>
    <scope>NUCLEOTIDE SEQUENCE</scope>
    <source>
        <strain evidence="1">Prilba</strain>
    </source>
</reference>
<accession>A0A9P5JVW0</accession>
<keyword evidence="2" id="KW-1185">Reference proteome</keyword>
<name>A0A9P5JVW0_9AGAM</name>
<proteinExistence type="predicted"/>
<dbReference type="Proteomes" id="UP000759537">
    <property type="component" value="Unassembled WGS sequence"/>
</dbReference>
<reference evidence="1" key="1">
    <citation type="submission" date="2019-10" db="EMBL/GenBank/DDBJ databases">
        <authorList>
            <consortium name="DOE Joint Genome Institute"/>
            <person name="Kuo A."/>
            <person name="Miyauchi S."/>
            <person name="Kiss E."/>
            <person name="Drula E."/>
            <person name="Kohler A."/>
            <person name="Sanchez-Garcia M."/>
            <person name="Andreopoulos B."/>
            <person name="Barry K.W."/>
            <person name="Bonito G."/>
            <person name="Buee M."/>
            <person name="Carver A."/>
            <person name="Chen C."/>
            <person name="Cichocki N."/>
            <person name="Clum A."/>
            <person name="Culley D."/>
            <person name="Crous P.W."/>
            <person name="Fauchery L."/>
            <person name="Girlanda M."/>
            <person name="Hayes R."/>
            <person name="Keri Z."/>
            <person name="LaButti K."/>
            <person name="Lipzen A."/>
            <person name="Lombard V."/>
            <person name="Magnuson J."/>
            <person name="Maillard F."/>
            <person name="Morin E."/>
            <person name="Murat C."/>
            <person name="Nolan M."/>
            <person name="Ohm R."/>
            <person name="Pangilinan J."/>
            <person name="Pereira M."/>
            <person name="Perotto S."/>
            <person name="Peter M."/>
            <person name="Riley R."/>
            <person name="Sitrit Y."/>
            <person name="Stielow B."/>
            <person name="Szollosi G."/>
            <person name="Zifcakova L."/>
            <person name="Stursova M."/>
            <person name="Spatafora J.W."/>
            <person name="Tedersoo L."/>
            <person name="Vaario L.-M."/>
            <person name="Yamada A."/>
            <person name="Yan M."/>
            <person name="Wang P."/>
            <person name="Xu J."/>
            <person name="Bruns T."/>
            <person name="Baldrian P."/>
            <person name="Vilgalys R."/>
            <person name="Henrissat B."/>
            <person name="Grigoriev I.V."/>
            <person name="Hibbett D."/>
            <person name="Nagy L.G."/>
            <person name="Martin F.M."/>
        </authorList>
    </citation>
    <scope>NUCLEOTIDE SEQUENCE</scope>
    <source>
        <strain evidence="1">Prilba</strain>
    </source>
</reference>
<comment type="caution">
    <text evidence="1">The sequence shown here is derived from an EMBL/GenBank/DDBJ whole genome shotgun (WGS) entry which is preliminary data.</text>
</comment>
<dbReference type="AlphaFoldDB" id="A0A9P5JVW0"/>
<sequence>MRAPIIERPTPFDWPELDQKDTYSCIRAFKCHNDEKFQHDGRFAAILTARKVTHSARRWRAAALQRGHTEDFDQTAVAKEMSTRDAPGEDLADKTTTLYGQCDGKWGPYTPGIGDAEHTRSYTPPLNDIIIRVYGPRLRLCLRFFQAGYESLSTLQNGFACSLPTLVHLGFEITYSAFCKCSSKMPWHGDTSRASIVSENSECEFGCYNTLNPQCRSVAHTLIKPGGCRESERWPPHRSEVEELYHGRLTRGLAAVARMFEYNSHDVKMCYRHFSVLSGLSEATTHEGSDAKEALGFAPANLTGVACAWWQNGGLEMKSNNRQVPLGTKREYAVHVAFRYEIEGQRSAFKLQMSTWSPDCLAPHQENIGFSVENDDVVNLPRARSQLCEKDSGGHGLGTMKIDKKLLKR</sequence>
<organism evidence="1 2">
    <name type="scientific">Russula ochroleuca</name>
    <dbReference type="NCBI Taxonomy" id="152965"/>
    <lineage>
        <taxon>Eukaryota</taxon>
        <taxon>Fungi</taxon>
        <taxon>Dikarya</taxon>
        <taxon>Basidiomycota</taxon>
        <taxon>Agaricomycotina</taxon>
        <taxon>Agaricomycetes</taxon>
        <taxon>Russulales</taxon>
        <taxon>Russulaceae</taxon>
        <taxon>Russula</taxon>
    </lineage>
</organism>